<protein>
    <recommendedName>
        <fullName evidence="3">F-box domain-containing protein</fullName>
    </recommendedName>
</protein>
<evidence type="ECO:0008006" key="3">
    <source>
        <dbReference type="Google" id="ProtNLM"/>
    </source>
</evidence>
<comment type="caution">
    <text evidence="1">The sequence shown here is derived from an EMBL/GenBank/DDBJ whole genome shotgun (WGS) entry which is preliminary data.</text>
</comment>
<dbReference type="EMBL" id="CAJMWS010000315">
    <property type="protein sequence ID" value="CAE6413965.1"/>
    <property type="molecule type" value="Genomic_DNA"/>
</dbReference>
<dbReference type="Proteomes" id="UP000663846">
    <property type="component" value="Unassembled WGS sequence"/>
</dbReference>
<accession>A0A8H2WZE1</accession>
<sequence length="548" mass="61280">MSSETLGELRIASEILQVALDRYLNACLAVKHSVTSTSSSSVHHRDTTGPALNNEKVRVDIHEAKLHGSKLAILYATNKSPDVVPVSILPDEILVLVFQHLVDAIHGPANVDNAEIPAYPLLLSQVCTDWRQLIHRSPSLWSYFRINRGIGRSGFPSYSKLHTNQTKETPMDVSISDTLSLPEFTTPSMLSLVKPFTGRIRSLRFRVVAFNGSEDQQDRLTRLLAGCLQATHGKLKRLILSTFYLYRGPSGNQHWFIESAANPSHNSSLGLPLSHAYLEDTLLAVSDLWLDGLYFDWASKIYHGLTSLRLDKNSTCSITESLLASILVASPQLRWLDVRLNITHTATSPTLINLPHLEVLISTEDMALLRLVQPGSKELTLSIISRTRPSVVQFEQESTHNMGYNSRFTSFLSRANVVSFYAEGFLRDLGEVWDLLSMAPKIRTLALSYFVHHMPFDRRTVSNWSLDELSILKGCRLELSMVQYIVENCGVETLVLSDKSITDSNEKVIQDKLLLVKELSNSGNTHLRFVPPDHTSLLSKFVGPVVRS</sequence>
<gene>
    <name evidence="1" type="ORF">RDB_LOCUS73849</name>
</gene>
<dbReference type="InterPro" id="IPR036047">
    <property type="entry name" value="F-box-like_dom_sf"/>
</dbReference>
<reference evidence="1" key="1">
    <citation type="submission" date="2021-01" db="EMBL/GenBank/DDBJ databases">
        <authorList>
            <person name="Kaushik A."/>
        </authorList>
    </citation>
    <scope>NUCLEOTIDE SEQUENCE</scope>
    <source>
        <strain evidence="1">AG1-1C</strain>
    </source>
</reference>
<evidence type="ECO:0000313" key="1">
    <source>
        <dbReference type="EMBL" id="CAE6413965.1"/>
    </source>
</evidence>
<dbReference type="AlphaFoldDB" id="A0A8H2WZE1"/>
<dbReference type="Gene3D" id="1.20.1280.50">
    <property type="match status" value="1"/>
</dbReference>
<name>A0A8H2WZE1_9AGAM</name>
<dbReference type="SUPFAM" id="SSF52058">
    <property type="entry name" value="L domain-like"/>
    <property type="match status" value="1"/>
</dbReference>
<proteinExistence type="predicted"/>
<evidence type="ECO:0000313" key="2">
    <source>
        <dbReference type="Proteomes" id="UP000663846"/>
    </source>
</evidence>
<organism evidence="1 2">
    <name type="scientific">Rhizoctonia solani</name>
    <dbReference type="NCBI Taxonomy" id="456999"/>
    <lineage>
        <taxon>Eukaryota</taxon>
        <taxon>Fungi</taxon>
        <taxon>Dikarya</taxon>
        <taxon>Basidiomycota</taxon>
        <taxon>Agaricomycotina</taxon>
        <taxon>Agaricomycetes</taxon>
        <taxon>Cantharellales</taxon>
        <taxon>Ceratobasidiaceae</taxon>
        <taxon>Rhizoctonia</taxon>
    </lineage>
</organism>
<dbReference type="SUPFAM" id="SSF81383">
    <property type="entry name" value="F-box domain"/>
    <property type="match status" value="1"/>
</dbReference>